<feature type="modified residue" description="4-aspartylphosphate" evidence="8">
    <location>
        <position position="55"/>
    </location>
</feature>
<dbReference type="InterPro" id="IPR001789">
    <property type="entry name" value="Sig_transdc_resp-reg_receiver"/>
</dbReference>
<evidence type="ECO:0000256" key="7">
    <source>
        <dbReference type="ARBA" id="ARBA00023163"/>
    </source>
</evidence>
<evidence type="ECO:0000256" key="1">
    <source>
        <dbReference type="ARBA" id="ARBA00004496"/>
    </source>
</evidence>
<feature type="domain" description="Response regulatory" evidence="10">
    <location>
        <begin position="3"/>
        <end position="120"/>
    </location>
</feature>
<feature type="domain" description="HTH araC/xylS-type" evidence="9">
    <location>
        <begin position="269"/>
        <end position="371"/>
    </location>
</feature>
<keyword evidence="2" id="KW-0963">Cytoplasm</keyword>
<evidence type="ECO:0000313" key="12">
    <source>
        <dbReference type="Proteomes" id="UP000018895"/>
    </source>
</evidence>
<dbReference type="STRING" id="1236971.JCM9152_4181"/>
<dbReference type="OrthoDB" id="9794370at2"/>
<dbReference type="PROSITE" id="PS01124">
    <property type="entry name" value="HTH_ARAC_FAMILY_2"/>
    <property type="match status" value="1"/>
</dbReference>
<dbReference type="Gene3D" id="1.10.10.60">
    <property type="entry name" value="Homeodomain-like"/>
    <property type="match status" value="2"/>
</dbReference>
<evidence type="ECO:0000313" key="11">
    <source>
        <dbReference type="EMBL" id="GAE32637.1"/>
    </source>
</evidence>
<dbReference type="SUPFAM" id="SSF46689">
    <property type="entry name" value="Homeodomain-like"/>
    <property type="match status" value="1"/>
</dbReference>
<dbReference type="Pfam" id="PF00072">
    <property type="entry name" value="Response_reg"/>
    <property type="match status" value="1"/>
</dbReference>
<dbReference type="SMART" id="SM00448">
    <property type="entry name" value="REC"/>
    <property type="match status" value="1"/>
</dbReference>
<dbReference type="InterPro" id="IPR009057">
    <property type="entry name" value="Homeodomain-like_sf"/>
</dbReference>
<dbReference type="GO" id="GO:0005737">
    <property type="term" value="C:cytoplasm"/>
    <property type="evidence" value="ECO:0007669"/>
    <property type="project" value="UniProtKB-SubCell"/>
</dbReference>
<evidence type="ECO:0000259" key="9">
    <source>
        <dbReference type="PROSITE" id="PS01124"/>
    </source>
</evidence>
<keyword evidence="5" id="KW-0805">Transcription regulation</keyword>
<dbReference type="PANTHER" id="PTHR42713:SF3">
    <property type="entry name" value="TRANSCRIPTIONAL REGULATORY PROTEIN HPTR"/>
    <property type="match status" value="1"/>
</dbReference>
<dbReference type="PANTHER" id="PTHR42713">
    <property type="entry name" value="HISTIDINE KINASE-RELATED"/>
    <property type="match status" value="1"/>
</dbReference>
<evidence type="ECO:0000256" key="5">
    <source>
        <dbReference type="ARBA" id="ARBA00023015"/>
    </source>
</evidence>
<dbReference type="CDD" id="cd17536">
    <property type="entry name" value="REC_YesN-like"/>
    <property type="match status" value="1"/>
</dbReference>
<dbReference type="Pfam" id="PF12833">
    <property type="entry name" value="HTH_18"/>
    <property type="match status" value="1"/>
</dbReference>
<comment type="caution">
    <text evidence="11">The sequence shown here is derived from an EMBL/GenBank/DDBJ whole genome shotgun (WGS) entry which is preliminary data.</text>
</comment>
<evidence type="ECO:0000256" key="3">
    <source>
        <dbReference type="ARBA" id="ARBA00022553"/>
    </source>
</evidence>
<dbReference type="InterPro" id="IPR011006">
    <property type="entry name" value="CheY-like_superfamily"/>
</dbReference>
<gene>
    <name evidence="11" type="ORF">JCM9152_4181</name>
</gene>
<dbReference type="InterPro" id="IPR051552">
    <property type="entry name" value="HptR"/>
</dbReference>
<keyword evidence="4" id="KW-0902">Two-component regulatory system</keyword>
<name>W4QL59_9BACI</name>
<dbReference type="GO" id="GO:0003700">
    <property type="term" value="F:DNA-binding transcription factor activity"/>
    <property type="evidence" value="ECO:0007669"/>
    <property type="project" value="InterPro"/>
</dbReference>
<organism evidence="11 12">
    <name type="scientific">Halalkalibacter hemicellulosilyticusJCM 9152</name>
    <dbReference type="NCBI Taxonomy" id="1236971"/>
    <lineage>
        <taxon>Bacteria</taxon>
        <taxon>Bacillati</taxon>
        <taxon>Bacillota</taxon>
        <taxon>Bacilli</taxon>
        <taxon>Bacillales</taxon>
        <taxon>Bacillaceae</taxon>
        <taxon>Halalkalibacter</taxon>
    </lineage>
</organism>
<keyword evidence="12" id="KW-1185">Reference proteome</keyword>
<dbReference type="SUPFAM" id="SSF52172">
    <property type="entry name" value="CheY-like"/>
    <property type="match status" value="1"/>
</dbReference>
<dbReference type="AlphaFoldDB" id="W4QL59"/>
<evidence type="ECO:0000256" key="6">
    <source>
        <dbReference type="ARBA" id="ARBA00023125"/>
    </source>
</evidence>
<keyword evidence="3 8" id="KW-0597">Phosphoprotein</keyword>
<evidence type="ECO:0000256" key="4">
    <source>
        <dbReference type="ARBA" id="ARBA00023012"/>
    </source>
</evidence>
<dbReference type="EMBL" id="BAUU01000043">
    <property type="protein sequence ID" value="GAE32637.1"/>
    <property type="molecule type" value="Genomic_DNA"/>
</dbReference>
<dbReference type="SMART" id="SM00342">
    <property type="entry name" value="HTH_ARAC"/>
    <property type="match status" value="1"/>
</dbReference>
<sequence length="372" mass="43052">MYKVLLVDDERMILEGISSIVDWKSQGVALIGAVKNGVEALEFIEREEPHIVITDITMPGLDGLQLVERGSNLYPNIKWILLSGFNEFEYAQKAMRFGVKHYLLKPCNEEIISKAIRETVKEIEVYTQEANHSRIKEFYNGINDITLNEVTAPFSEDDSELYRYDEQKLVRLLKSKNISQAVGEIVNMVDRIKSIQLHPSLVKSYFTHLYLSLVKKSVSFSSKERIRAIVKMEELETIDEFVSFFQDFFTRFQTLNNQVKKEYPSEVIQNMLMIVDENLGNPQLTLQWVATNELYMNADYLGKLFKKEMKVKFSSYVTNKRIERAVEMIESEGGIRVCELAERLGFGENPQYFSQLFKKITGSTPSDIMKYS</sequence>
<dbReference type="Proteomes" id="UP000018895">
    <property type="component" value="Unassembled WGS sequence"/>
</dbReference>
<keyword evidence="7" id="KW-0804">Transcription</keyword>
<dbReference type="GO" id="GO:0043565">
    <property type="term" value="F:sequence-specific DNA binding"/>
    <property type="evidence" value="ECO:0007669"/>
    <property type="project" value="InterPro"/>
</dbReference>
<accession>W4QL59</accession>
<dbReference type="Gene3D" id="3.40.50.2300">
    <property type="match status" value="1"/>
</dbReference>
<evidence type="ECO:0000256" key="8">
    <source>
        <dbReference type="PROSITE-ProRule" id="PRU00169"/>
    </source>
</evidence>
<dbReference type="GO" id="GO:0000160">
    <property type="term" value="P:phosphorelay signal transduction system"/>
    <property type="evidence" value="ECO:0007669"/>
    <property type="project" value="UniProtKB-KW"/>
</dbReference>
<proteinExistence type="predicted"/>
<keyword evidence="6 11" id="KW-0238">DNA-binding</keyword>
<reference evidence="11" key="1">
    <citation type="journal article" date="2014" name="Genome Announc.">
        <title>Draft Genome Sequences of Three Alkaliphilic Bacillus Strains, Bacillus wakoensis JCM 9140T, Bacillus akibai JCM 9157T, and Bacillus hemicellulosilyticus JCM 9152T.</title>
        <authorList>
            <person name="Yuki M."/>
            <person name="Oshima K."/>
            <person name="Suda W."/>
            <person name="Oshida Y."/>
            <person name="Kitamura K."/>
            <person name="Iida T."/>
            <person name="Hattori M."/>
            <person name="Ohkuma M."/>
        </authorList>
    </citation>
    <scope>NUCLEOTIDE SEQUENCE [LARGE SCALE GENOMIC DNA]</scope>
    <source>
        <strain evidence="11">JCM 9152</strain>
    </source>
</reference>
<evidence type="ECO:0000256" key="2">
    <source>
        <dbReference type="ARBA" id="ARBA00022490"/>
    </source>
</evidence>
<protein>
    <submittedName>
        <fullName evidence="11">DNA-binding response regulator</fullName>
    </submittedName>
</protein>
<dbReference type="PROSITE" id="PS50110">
    <property type="entry name" value="RESPONSE_REGULATORY"/>
    <property type="match status" value="1"/>
</dbReference>
<evidence type="ECO:0000259" key="10">
    <source>
        <dbReference type="PROSITE" id="PS50110"/>
    </source>
</evidence>
<dbReference type="RefSeq" id="WP_035347022.1">
    <property type="nucleotide sequence ID" value="NZ_BAUU01000043.1"/>
</dbReference>
<comment type="subcellular location">
    <subcellularLocation>
        <location evidence="1">Cytoplasm</location>
    </subcellularLocation>
</comment>
<dbReference type="InterPro" id="IPR018060">
    <property type="entry name" value="HTH_AraC"/>
</dbReference>